<evidence type="ECO:0000256" key="5">
    <source>
        <dbReference type="ARBA" id="ARBA00022722"/>
    </source>
</evidence>
<evidence type="ECO:0000256" key="11">
    <source>
        <dbReference type="ARBA" id="ARBA00023125"/>
    </source>
</evidence>
<evidence type="ECO:0000256" key="3">
    <source>
        <dbReference type="ARBA" id="ARBA00012108"/>
    </source>
</evidence>
<dbReference type="Pfam" id="PF26016">
    <property type="entry name" value="ExoI_C"/>
    <property type="match status" value="1"/>
</dbReference>
<evidence type="ECO:0000313" key="18">
    <source>
        <dbReference type="Proteomes" id="UP001597059"/>
    </source>
</evidence>
<evidence type="ECO:0000256" key="7">
    <source>
        <dbReference type="ARBA" id="ARBA00022763"/>
    </source>
</evidence>
<evidence type="ECO:0000256" key="4">
    <source>
        <dbReference type="ARBA" id="ARBA00019900"/>
    </source>
</evidence>
<dbReference type="InterPro" id="IPR058561">
    <property type="entry name" value="Exonuc_1_C"/>
</dbReference>
<dbReference type="Pfam" id="PF00929">
    <property type="entry name" value="RNase_T"/>
    <property type="match status" value="1"/>
</dbReference>
<comment type="cofactor">
    <cofactor evidence="2">
        <name>Mg(2+)</name>
        <dbReference type="ChEBI" id="CHEBI:18420"/>
    </cofactor>
</comment>
<dbReference type="InterPro" id="IPR013620">
    <property type="entry name" value="Exonuc_1_SH3"/>
</dbReference>
<keyword evidence="9 14" id="KW-0269">Exonuclease</keyword>
<evidence type="ECO:0000256" key="6">
    <source>
        <dbReference type="ARBA" id="ARBA00022723"/>
    </source>
</evidence>
<dbReference type="SMART" id="SM00479">
    <property type="entry name" value="EXOIII"/>
    <property type="match status" value="1"/>
</dbReference>
<evidence type="ECO:0000259" key="16">
    <source>
        <dbReference type="PROSITE" id="PS51785"/>
    </source>
</evidence>
<evidence type="ECO:0000256" key="2">
    <source>
        <dbReference type="ARBA" id="ARBA00001946"/>
    </source>
</evidence>
<feature type="domain" description="ExoI C-terminal" evidence="16">
    <location>
        <begin position="358"/>
        <end position="481"/>
    </location>
</feature>
<dbReference type="PIRSF" id="PIRSF000977">
    <property type="entry name" value="Exodeoxyribonuclease_I"/>
    <property type="match status" value="1"/>
</dbReference>
<organism evidence="17 18">
    <name type="scientific">Rhodanobacter aciditrophus</name>
    <dbReference type="NCBI Taxonomy" id="1623218"/>
    <lineage>
        <taxon>Bacteria</taxon>
        <taxon>Pseudomonadati</taxon>
        <taxon>Pseudomonadota</taxon>
        <taxon>Gammaproteobacteria</taxon>
        <taxon>Lysobacterales</taxon>
        <taxon>Rhodanobacteraceae</taxon>
        <taxon>Rhodanobacter</taxon>
    </lineage>
</organism>
<evidence type="ECO:0000259" key="15">
    <source>
        <dbReference type="PROSITE" id="PS51784"/>
    </source>
</evidence>
<evidence type="ECO:0000256" key="8">
    <source>
        <dbReference type="ARBA" id="ARBA00022801"/>
    </source>
</evidence>
<dbReference type="InterPro" id="IPR012337">
    <property type="entry name" value="RNaseH-like_sf"/>
</dbReference>
<feature type="domain" description="ExoI SH3-like" evidence="15">
    <location>
        <begin position="200"/>
        <end position="355"/>
    </location>
</feature>
<dbReference type="NCBIfam" id="NF008746">
    <property type="entry name" value="PRK11779.1"/>
    <property type="match status" value="1"/>
</dbReference>
<dbReference type="Gene3D" id="1.10.287.1240">
    <property type="match status" value="1"/>
</dbReference>
<dbReference type="InterPro" id="IPR013520">
    <property type="entry name" value="Ribonucl_H"/>
</dbReference>
<dbReference type="InterPro" id="IPR038649">
    <property type="entry name" value="EXOI_SH3_sf"/>
</dbReference>
<keyword evidence="12 14" id="KW-0234">DNA repair</keyword>
<keyword evidence="11" id="KW-0238">DNA-binding</keyword>
<dbReference type="SUPFAM" id="SSF53098">
    <property type="entry name" value="Ribonuclease H-like"/>
    <property type="match status" value="1"/>
</dbReference>
<dbReference type="InterPro" id="IPR034747">
    <property type="entry name" value="EXOI_SH3"/>
</dbReference>
<evidence type="ECO:0000256" key="13">
    <source>
        <dbReference type="ARBA" id="ARBA00046792"/>
    </source>
</evidence>
<comment type="catalytic activity">
    <reaction evidence="1 14">
        <text>Exonucleolytic cleavage in the 3'- to 5'-direction to yield nucleoside 5'-phosphates.</text>
        <dbReference type="EC" id="3.1.11.1"/>
    </reaction>
</comment>
<keyword evidence="5 14" id="KW-0540">Nuclease</keyword>
<sequence length="483" mass="55537">MSNSATTSFFWYDFETTGVDPAKDRPMQFAGIRTDLDFNPIGEPIMLYCKLADDVLPHPDACLLTGITPQDANREGLNESEFMGLIEKELATPGTCALGYNTLRFDDEVVRHSFYRNFIDPYAREWQNACSRWDIIDLVRMTYAMRPEGIKWPKKEDGTYSFKLEDLTVANGIMHEQAHDALSDVHGTIALAKLIKETQPKLFDYYFSMRDKASLQQFIDPIRMKPFLHISGMFGQERKFSAFVVPVAPHPTNKNGIIVYDLMADAQPLIDLSVDEIRERVFTRKEALGDGVERLPLKVLHINKCPAVAPATFLKDESVVSRLGLDGDICRGNLAKIKQSSGLAAKLTQVFMQEHERIDKDPDLMLYSGGFFSRDDKLRMEEIRQTPSDILGELEMTFDDRRLPEMFTRYLARNYPEQMNGEQREEWEEYRRIRLLEKDGSGSINMEQYFARLNELAMDESLPDSKRIMLQDLADYAQSIYPY</sequence>
<evidence type="ECO:0000256" key="1">
    <source>
        <dbReference type="ARBA" id="ARBA00000563"/>
    </source>
</evidence>
<dbReference type="RefSeq" id="WP_377367410.1">
    <property type="nucleotide sequence ID" value="NZ_JBHTMN010000011.1"/>
</dbReference>
<dbReference type="Pfam" id="PF08411">
    <property type="entry name" value="ExoI_SH3"/>
    <property type="match status" value="1"/>
</dbReference>
<dbReference type="GO" id="GO:0008310">
    <property type="term" value="F:single-stranded DNA 3'-5' DNA exonuclease activity"/>
    <property type="evidence" value="ECO:0007669"/>
    <property type="project" value="UniProtKB-EC"/>
</dbReference>
<evidence type="ECO:0000313" key="17">
    <source>
        <dbReference type="EMBL" id="MFD1383799.1"/>
    </source>
</evidence>
<proteinExistence type="predicted"/>
<dbReference type="InterPro" id="IPR023607">
    <property type="entry name" value="Exodeoxyribonuclease_I"/>
</dbReference>
<name>A0ABW4B0R3_9GAMM</name>
<keyword evidence="8 14" id="KW-0378">Hydrolase</keyword>
<keyword evidence="18" id="KW-1185">Reference proteome</keyword>
<dbReference type="Gene3D" id="3.30.420.10">
    <property type="entry name" value="Ribonuclease H-like superfamily/Ribonuclease H"/>
    <property type="match status" value="1"/>
</dbReference>
<gene>
    <name evidence="17" type="primary">sbcB</name>
    <name evidence="17" type="ORF">ACFQ45_10490</name>
</gene>
<dbReference type="Gene3D" id="3.30.1520.20">
    <property type="entry name" value="Exonuclease ExoI, domain 2"/>
    <property type="match status" value="1"/>
</dbReference>
<dbReference type="PROSITE" id="PS51785">
    <property type="entry name" value="EXOI_C"/>
    <property type="match status" value="1"/>
</dbReference>
<evidence type="ECO:0000256" key="10">
    <source>
        <dbReference type="ARBA" id="ARBA00022842"/>
    </source>
</evidence>
<evidence type="ECO:0000256" key="12">
    <source>
        <dbReference type="ARBA" id="ARBA00023204"/>
    </source>
</evidence>
<dbReference type="InterPro" id="IPR036397">
    <property type="entry name" value="RNaseH_sf"/>
</dbReference>
<dbReference type="EMBL" id="JBHTMN010000011">
    <property type="protein sequence ID" value="MFD1383799.1"/>
    <property type="molecule type" value="Genomic_DNA"/>
</dbReference>
<dbReference type="EC" id="3.1.11.1" evidence="3 14"/>
<accession>A0ABW4B0R3</accession>
<evidence type="ECO:0000256" key="9">
    <source>
        <dbReference type="ARBA" id="ARBA00022839"/>
    </source>
</evidence>
<keyword evidence="6" id="KW-0479">Metal-binding</keyword>
<dbReference type="Gene3D" id="1.20.1280.70">
    <property type="entry name" value="Exonuclease ExoI, domain 3"/>
    <property type="match status" value="1"/>
</dbReference>
<dbReference type="Proteomes" id="UP001597059">
    <property type="component" value="Unassembled WGS sequence"/>
</dbReference>
<keyword evidence="7 14" id="KW-0227">DNA damage</keyword>
<reference evidence="18" key="1">
    <citation type="journal article" date="2019" name="Int. J. Syst. Evol. Microbiol.">
        <title>The Global Catalogue of Microorganisms (GCM) 10K type strain sequencing project: providing services to taxonomists for standard genome sequencing and annotation.</title>
        <authorList>
            <consortium name="The Broad Institute Genomics Platform"/>
            <consortium name="The Broad Institute Genome Sequencing Center for Infectious Disease"/>
            <person name="Wu L."/>
            <person name="Ma J."/>
        </authorList>
    </citation>
    <scope>NUCLEOTIDE SEQUENCE [LARGE SCALE GENOMIC DNA]</scope>
    <source>
        <strain evidence="18">JCM 30774</strain>
    </source>
</reference>
<dbReference type="PROSITE" id="PS51784">
    <property type="entry name" value="EXOI_SH3"/>
    <property type="match status" value="1"/>
</dbReference>
<dbReference type="CDD" id="cd06138">
    <property type="entry name" value="ExoI_N"/>
    <property type="match status" value="1"/>
</dbReference>
<comment type="subunit">
    <text evidence="13">Monomer. Interacts with ssb (via C-terminus); this interaction stimulates the exonuclease activity by recruiting the enzyme to its substrate.</text>
</comment>
<keyword evidence="10" id="KW-0460">Magnesium</keyword>
<evidence type="ECO:0000256" key="14">
    <source>
        <dbReference type="PIRNR" id="PIRNR000977"/>
    </source>
</evidence>
<comment type="caution">
    <text evidence="17">The sequence shown here is derived from an EMBL/GenBank/DDBJ whole genome shotgun (WGS) entry which is preliminary data.</text>
</comment>
<protein>
    <recommendedName>
        <fullName evidence="4 14">Exodeoxyribonuclease I</fullName>
        <ecNumber evidence="3 14">3.1.11.1</ecNumber>
    </recommendedName>
</protein>